<dbReference type="InterPro" id="IPR011992">
    <property type="entry name" value="EF-hand-dom_pair"/>
</dbReference>
<dbReference type="InterPro" id="IPR002048">
    <property type="entry name" value="EF_hand_dom"/>
</dbReference>
<feature type="active site" evidence="6">
    <location>
        <position position="117"/>
    </location>
</feature>
<keyword evidence="3 6" id="KW-0378">Hydrolase</keyword>
<name>A0A430Q7Q5_SCHBO</name>
<dbReference type="GO" id="GO:0004198">
    <property type="term" value="F:calcium-dependent cysteine-type endopeptidase activity"/>
    <property type="evidence" value="ECO:0007669"/>
    <property type="project" value="InterPro"/>
</dbReference>
<protein>
    <submittedName>
        <fullName evidence="9">Calpain, invertebrate</fullName>
    </submittedName>
</protein>
<gene>
    <name evidence="9" type="ORF">DC041_0008317</name>
</gene>
<organism evidence="9 10">
    <name type="scientific">Schistosoma bovis</name>
    <name type="common">Blood fluke</name>
    <dbReference type="NCBI Taxonomy" id="6184"/>
    <lineage>
        <taxon>Eukaryota</taxon>
        <taxon>Metazoa</taxon>
        <taxon>Spiralia</taxon>
        <taxon>Lophotrochozoa</taxon>
        <taxon>Platyhelminthes</taxon>
        <taxon>Trematoda</taxon>
        <taxon>Digenea</taxon>
        <taxon>Strigeidida</taxon>
        <taxon>Schistosomatoidea</taxon>
        <taxon>Schistosomatidae</taxon>
        <taxon>Schistosoma</taxon>
    </lineage>
</organism>
<dbReference type="GO" id="GO:0005737">
    <property type="term" value="C:cytoplasm"/>
    <property type="evidence" value="ECO:0007669"/>
    <property type="project" value="TreeGrafter"/>
</dbReference>
<dbReference type="InterPro" id="IPR022683">
    <property type="entry name" value="Calpain_III"/>
</dbReference>
<accession>A0A430Q7Q5</accession>
<dbReference type="SUPFAM" id="SSF47473">
    <property type="entry name" value="EF-hand"/>
    <property type="match status" value="1"/>
</dbReference>
<dbReference type="SMART" id="SM00720">
    <property type="entry name" value="calpain_III"/>
    <property type="match status" value="1"/>
</dbReference>
<dbReference type="Pfam" id="PF00648">
    <property type="entry name" value="Peptidase_C2"/>
    <property type="match status" value="1"/>
</dbReference>
<feature type="domain" description="EF-hand" evidence="8">
    <location>
        <begin position="724"/>
        <end position="759"/>
    </location>
</feature>
<dbReference type="PROSITE" id="PS00139">
    <property type="entry name" value="THIOL_PROTEASE_CYS"/>
    <property type="match status" value="1"/>
</dbReference>
<evidence type="ECO:0000259" key="8">
    <source>
        <dbReference type="PROSITE" id="PS50222"/>
    </source>
</evidence>
<feature type="domain" description="Calpain catalytic" evidence="7">
    <location>
        <begin position="63"/>
        <end position="516"/>
    </location>
</feature>
<evidence type="ECO:0000313" key="10">
    <source>
        <dbReference type="Proteomes" id="UP000290809"/>
    </source>
</evidence>
<dbReference type="PROSITE" id="PS50222">
    <property type="entry name" value="EF_HAND_2"/>
    <property type="match status" value="1"/>
</dbReference>
<reference evidence="9 10" key="1">
    <citation type="journal article" date="2019" name="PLoS Pathog.">
        <title>Genome sequence of the bovine parasite Schistosoma bovis Tanzania.</title>
        <authorList>
            <person name="Oey H."/>
            <person name="Zakrzewski M."/>
            <person name="Gobert G."/>
            <person name="Gravermann K."/>
            <person name="Stoye J."/>
            <person name="Jones M."/>
            <person name="Mcmanus D."/>
            <person name="Krause L."/>
        </authorList>
    </citation>
    <scope>NUCLEOTIDE SEQUENCE [LARGE SCALE GENOMIC DNA]</scope>
    <source>
        <strain evidence="9 10">TAN1997</strain>
    </source>
</reference>
<dbReference type="GO" id="GO:0006508">
    <property type="term" value="P:proteolysis"/>
    <property type="evidence" value="ECO:0007669"/>
    <property type="project" value="UniProtKB-KW"/>
</dbReference>
<evidence type="ECO:0000256" key="4">
    <source>
        <dbReference type="ARBA" id="ARBA00022807"/>
    </source>
</evidence>
<dbReference type="InterPro" id="IPR022682">
    <property type="entry name" value="Calpain_domain_III"/>
</dbReference>
<evidence type="ECO:0000256" key="5">
    <source>
        <dbReference type="PIRSR" id="PIRSR622684-1"/>
    </source>
</evidence>
<feature type="active site" evidence="5 6">
    <location>
        <position position="430"/>
    </location>
</feature>
<evidence type="ECO:0000259" key="7">
    <source>
        <dbReference type="PROSITE" id="PS50203"/>
    </source>
</evidence>
<comment type="similarity">
    <text evidence="1">Belongs to the peptidase C2 family.</text>
</comment>
<dbReference type="STRING" id="6184.A0A430Q7Q5"/>
<evidence type="ECO:0000313" key="9">
    <source>
        <dbReference type="EMBL" id="RTG83748.1"/>
    </source>
</evidence>
<evidence type="ECO:0000256" key="2">
    <source>
        <dbReference type="ARBA" id="ARBA00022670"/>
    </source>
</evidence>
<proteinExistence type="inferred from homology"/>
<dbReference type="CDD" id="cd00214">
    <property type="entry name" value="Calpain_III"/>
    <property type="match status" value="1"/>
</dbReference>
<dbReference type="Gene3D" id="1.10.238.10">
    <property type="entry name" value="EF-hand"/>
    <property type="match status" value="1"/>
</dbReference>
<dbReference type="InterPro" id="IPR022684">
    <property type="entry name" value="Calpain_cysteine_protease"/>
</dbReference>
<evidence type="ECO:0000256" key="6">
    <source>
        <dbReference type="PROSITE-ProRule" id="PRU00239"/>
    </source>
</evidence>
<keyword evidence="10" id="KW-1185">Reference proteome</keyword>
<sequence>MYLNTFFPTMGRKYPLETPRSAMRGQCNGSSVLVQRTHKSPSLECSADWFKQEIKCQMERGGLFEDPFMPATDSTIKSGSSKQSYRWLRPVELSRCPRFVADGVSRFDIKQGELGNCWVIAALASLSMYPELFNQVVPPDQSFEKSSKYPYVGMFWFRFWQFGDWYDVVVDDRLPTRNGHLVFMHSADPNEFWSALLEKAYAKLVSSYDALRGGCTAEAMEDFTGGLTELVDLGAKAPTNIFAIMEHALNRATLMACSIDADPHEIEANGPLGLILGHAYSVTDIRQVVPPDQSFEKSSKYPYVGMFWFRFWQFGDWYDVVVDDRLPTRNGHLVFMHSADPNEFWSALLEKAYAKLVSSYDALRGGCTAEAMEDFTGGLTELVDLGAKAPTNIFAIMEHALNRATLMACSIDADPHEIEANGPLGLILGHAYSVTDIRQVHTNYQSQSIRLIRLRNPWGNDREWSGPWSDQSREWRNIPPDERKRIGLTFDEDGEFWMSFDDFVRYFSRLELCHLGPESIAYSPGPVNRRCNKRQWEMICEEGEWLRNSTAGGCSNFPNTFYMNPQFHVEVVGPDESDTDGNGTLVVGLMQKGLREKHIEPHVIGYSVFRMPPSAPNNRLLDRKFFMTNSSVARSPVFINMREVCGRHKLKPGHYVIIPELDDDTRITFMDGPDHPIRTADDNLIEKLQVVFNKIAGPTGAITYTQLQDILNEAFTKDFPFDGFSRETARSMMALMDADLSGGLGFDEFKKLWMELRIWKVLSSYKLF</sequence>
<feature type="active site" evidence="5 6">
    <location>
        <position position="456"/>
    </location>
</feature>
<dbReference type="GO" id="GO:0005509">
    <property type="term" value="F:calcium ion binding"/>
    <property type="evidence" value="ECO:0007669"/>
    <property type="project" value="InterPro"/>
</dbReference>
<dbReference type="InterPro" id="IPR038765">
    <property type="entry name" value="Papain-like_cys_pep_sf"/>
</dbReference>
<dbReference type="InterPro" id="IPR000169">
    <property type="entry name" value="Pept_cys_AS"/>
</dbReference>
<dbReference type="PANTHER" id="PTHR10183:SF433">
    <property type="entry name" value="CALPAIN-A-RELATED"/>
    <property type="match status" value="1"/>
</dbReference>
<dbReference type="Gene3D" id="3.90.70.10">
    <property type="entry name" value="Cysteine proteinases"/>
    <property type="match status" value="2"/>
</dbReference>
<dbReference type="InterPro" id="IPR036213">
    <property type="entry name" value="Calpain_III_sf"/>
</dbReference>
<keyword evidence="2 6" id="KW-0645">Protease</keyword>
<dbReference type="SUPFAM" id="SSF49758">
    <property type="entry name" value="Calpain large subunit, middle domain (domain III)"/>
    <property type="match status" value="1"/>
</dbReference>
<evidence type="ECO:0000256" key="1">
    <source>
        <dbReference type="ARBA" id="ARBA00007623"/>
    </source>
</evidence>
<dbReference type="PRINTS" id="PR00704">
    <property type="entry name" value="CALPAIN"/>
</dbReference>
<dbReference type="CDD" id="cd00044">
    <property type="entry name" value="CysPc"/>
    <property type="match status" value="1"/>
</dbReference>
<dbReference type="InterPro" id="IPR001300">
    <property type="entry name" value="Peptidase_C2_calpain_cat"/>
</dbReference>
<dbReference type="AlphaFoldDB" id="A0A430Q7Q5"/>
<dbReference type="EMBL" id="QMKO01002365">
    <property type="protein sequence ID" value="RTG83748.1"/>
    <property type="molecule type" value="Genomic_DNA"/>
</dbReference>
<dbReference type="InterPro" id="IPR033883">
    <property type="entry name" value="C2_III"/>
</dbReference>
<keyword evidence="4 6" id="KW-0788">Thiol protease</keyword>
<comment type="caution">
    <text evidence="9">The sequence shown here is derived from an EMBL/GenBank/DDBJ whole genome shotgun (WGS) entry which is preliminary data.</text>
</comment>
<dbReference type="Proteomes" id="UP000290809">
    <property type="component" value="Unassembled WGS sequence"/>
</dbReference>
<dbReference type="SUPFAM" id="SSF54001">
    <property type="entry name" value="Cysteine proteinases"/>
    <property type="match status" value="2"/>
</dbReference>
<dbReference type="PROSITE" id="PS50203">
    <property type="entry name" value="CALPAIN_CAT"/>
    <property type="match status" value="1"/>
</dbReference>
<evidence type="ECO:0000256" key="3">
    <source>
        <dbReference type="ARBA" id="ARBA00022801"/>
    </source>
</evidence>
<dbReference type="Gene3D" id="2.60.120.380">
    <property type="match status" value="1"/>
</dbReference>
<dbReference type="Pfam" id="PF01067">
    <property type="entry name" value="Calpain_III"/>
    <property type="match status" value="1"/>
</dbReference>
<dbReference type="PANTHER" id="PTHR10183">
    <property type="entry name" value="CALPAIN"/>
    <property type="match status" value="1"/>
</dbReference>
<dbReference type="FunFam" id="3.90.70.10:FF:000001">
    <property type="entry name" value="Calpain-1 catalytic subunit"/>
    <property type="match status" value="1"/>
</dbReference>
<dbReference type="SMART" id="SM00230">
    <property type="entry name" value="CysPc"/>
    <property type="match status" value="2"/>
</dbReference>